<dbReference type="OrthoDB" id="2832510at2759"/>
<evidence type="ECO:0000259" key="1">
    <source>
        <dbReference type="Pfam" id="PF00583"/>
    </source>
</evidence>
<dbReference type="PANTHER" id="PTHR42791">
    <property type="entry name" value="GNAT FAMILY ACETYLTRANSFERASE"/>
    <property type="match status" value="1"/>
</dbReference>
<evidence type="ECO:0000313" key="3">
    <source>
        <dbReference type="Proteomes" id="UP000235672"/>
    </source>
</evidence>
<keyword evidence="3" id="KW-1185">Reference proteome</keyword>
<dbReference type="Gene3D" id="3.40.630.30">
    <property type="match status" value="1"/>
</dbReference>
<evidence type="ECO:0000313" key="2">
    <source>
        <dbReference type="EMBL" id="PMD23413.1"/>
    </source>
</evidence>
<protein>
    <recommendedName>
        <fullName evidence="1">N-acetyltransferase domain-containing protein</fullName>
    </recommendedName>
</protein>
<accession>A0A2J6QAV9</accession>
<proteinExistence type="predicted"/>
<dbReference type="InterPro" id="IPR000182">
    <property type="entry name" value="GNAT_dom"/>
</dbReference>
<dbReference type="Proteomes" id="UP000235672">
    <property type="component" value="Unassembled WGS sequence"/>
</dbReference>
<organism evidence="2 3">
    <name type="scientific">Hyaloscypha hepaticicola</name>
    <dbReference type="NCBI Taxonomy" id="2082293"/>
    <lineage>
        <taxon>Eukaryota</taxon>
        <taxon>Fungi</taxon>
        <taxon>Dikarya</taxon>
        <taxon>Ascomycota</taxon>
        <taxon>Pezizomycotina</taxon>
        <taxon>Leotiomycetes</taxon>
        <taxon>Helotiales</taxon>
        <taxon>Hyaloscyphaceae</taxon>
        <taxon>Hyaloscypha</taxon>
    </lineage>
</organism>
<dbReference type="SUPFAM" id="SSF55729">
    <property type="entry name" value="Acyl-CoA N-acyltransferases (Nat)"/>
    <property type="match status" value="1"/>
</dbReference>
<dbReference type="InterPro" id="IPR016181">
    <property type="entry name" value="Acyl_CoA_acyltransferase"/>
</dbReference>
<dbReference type="AlphaFoldDB" id="A0A2J6QAV9"/>
<dbReference type="Pfam" id="PF00583">
    <property type="entry name" value="Acetyltransf_1"/>
    <property type="match status" value="1"/>
</dbReference>
<name>A0A2J6QAV9_9HELO</name>
<feature type="domain" description="N-acetyltransferase" evidence="1">
    <location>
        <begin position="121"/>
        <end position="177"/>
    </location>
</feature>
<gene>
    <name evidence="2" type="ORF">NA56DRAFT_747264</name>
</gene>
<dbReference type="PANTHER" id="PTHR42791:SF1">
    <property type="entry name" value="N-ACETYLTRANSFERASE DOMAIN-CONTAINING PROTEIN"/>
    <property type="match status" value="1"/>
</dbReference>
<dbReference type="GO" id="GO:0016747">
    <property type="term" value="F:acyltransferase activity, transferring groups other than amino-acyl groups"/>
    <property type="evidence" value="ECO:0007669"/>
    <property type="project" value="InterPro"/>
</dbReference>
<reference evidence="2 3" key="1">
    <citation type="submission" date="2016-05" db="EMBL/GenBank/DDBJ databases">
        <title>A degradative enzymes factory behind the ericoid mycorrhizal symbiosis.</title>
        <authorList>
            <consortium name="DOE Joint Genome Institute"/>
            <person name="Martino E."/>
            <person name="Morin E."/>
            <person name="Grelet G."/>
            <person name="Kuo A."/>
            <person name="Kohler A."/>
            <person name="Daghino S."/>
            <person name="Barry K."/>
            <person name="Choi C."/>
            <person name="Cichocki N."/>
            <person name="Clum A."/>
            <person name="Copeland A."/>
            <person name="Hainaut M."/>
            <person name="Haridas S."/>
            <person name="Labutti K."/>
            <person name="Lindquist E."/>
            <person name="Lipzen A."/>
            <person name="Khouja H.-R."/>
            <person name="Murat C."/>
            <person name="Ohm R."/>
            <person name="Olson A."/>
            <person name="Spatafora J."/>
            <person name="Veneault-Fourrey C."/>
            <person name="Henrissat B."/>
            <person name="Grigoriev I."/>
            <person name="Martin F."/>
            <person name="Perotto S."/>
        </authorList>
    </citation>
    <scope>NUCLEOTIDE SEQUENCE [LARGE SCALE GENOMIC DNA]</scope>
    <source>
        <strain evidence="2 3">UAMH 7357</strain>
    </source>
</reference>
<dbReference type="EMBL" id="KZ613475">
    <property type="protein sequence ID" value="PMD23413.1"/>
    <property type="molecule type" value="Genomic_DNA"/>
</dbReference>
<dbReference type="InterPro" id="IPR052523">
    <property type="entry name" value="Trichothecene_AcTrans"/>
</dbReference>
<sequence>MSYELKEAQLSDVDEIGAILDKVYAKDPLISQLMPLAHAEKRAVFWAGWLRGDFSKPGEKLFKMAEVSSGTIVAFLKARYPAPKFVGPGGAAIPFPEGSNVELFNHCFANMDTFEDKHMDYEKDYLVHVIGTLPEYHRNGLGSRLLTRFTDDADKAGAKTYLQATEIGANLYPRLGWRDIEEMVTETPNGPIVWRCMMREPCPLRN</sequence>
<dbReference type="CDD" id="cd04301">
    <property type="entry name" value="NAT_SF"/>
    <property type="match status" value="1"/>
</dbReference>